<evidence type="ECO:0000256" key="1">
    <source>
        <dbReference type="SAM" id="SignalP"/>
    </source>
</evidence>
<dbReference type="AlphaFoldDB" id="A0A086AHN1"/>
<name>A0A086AHN1_9FLAO</name>
<dbReference type="RefSeq" id="WP_034687543.1">
    <property type="nucleotide sequence ID" value="NZ_CP023049.2"/>
</dbReference>
<comment type="caution">
    <text evidence="2">The sequence shown here is derived from an EMBL/GenBank/DDBJ whole genome shotgun (WGS) entry which is preliminary data.</text>
</comment>
<gene>
    <name evidence="2" type="ORF">IQ37_17870</name>
</gene>
<keyword evidence="3" id="KW-1185">Reference proteome</keyword>
<feature type="chain" id="PRO_5001802865" evidence="1">
    <location>
        <begin position="22"/>
        <end position="209"/>
    </location>
</feature>
<dbReference type="KEGG" id="cpip:CJF12_05990"/>
<dbReference type="Proteomes" id="UP000028709">
    <property type="component" value="Unassembled WGS sequence"/>
</dbReference>
<proteinExistence type="predicted"/>
<feature type="signal peptide" evidence="1">
    <location>
        <begin position="1"/>
        <end position="21"/>
    </location>
</feature>
<sequence>MKKVTLLVVIAISAFQFKTNAQVGINTTSPEASLDVAGNMRVRTMEQVAGSAAITPVYSDANGVLVKASNSSTYGELVSVSVDVASGATETLVDSLVERALYKVFVTVGNNCGYNTYAEYLAFTFPFNNNFSIVGTNGLFSSGSSKTPTFTETNRTTTVVTWSGKPGCADGGNSTALDYTLTMPSAGTINVINNGNVSRTYRATFTRIN</sequence>
<dbReference type="OrthoDB" id="1340656at2"/>
<evidence type="ECO:0000313" key="2">
    <source>
        <dbReference type="EMBL" id="KFF16195.1"/>
    </source>
</evidence>
<reference evidence="2 3" key="1">
    <citation type="submission" date="2014-07" db="EMBL/GenBank/DDBJ databases">
        <title>Genome of Chryseobacterium piperi CTM.</title>
        <authorList>
            <person name="Pipes S.E."/>
            <person name="Stropko S.J."/>
            <person name="Newman J.D."/>
        </authorList>
    </citation>
    <scope>NUCLEOTIDE SEQUENCE [LARGE SCALE GENOMIC DNA]</scope>
    <source>
        <strain evidence="2 3">CTM</strain>
    </source>
</reference>
<evidence type="ECO:0000313" key="3">
    <source>
        <dbReference type="Proteomes" id="UP000028709"/>
    </source>
</evidence>
<organism evidence="2 3">
    <name type="scientific">Chryseobacterium piperi</name>
    <dbReference type="NCBI Taxonomy" id="558152"/>
    <lineage>
        <taxon>Bacteria</taxon>
        <taxon>Pseudomonadati</taxon>
        <taxon>Bacteroidota</taxon>
        <taxon>Flavobacteriia</taxon>
        <taxon>Flavobacteriales</taxon>
        <taxon>Weeksellaceae</taxon>
        <taxon>Chryseobacterium group</taxon>
        <taxon>Chryseobacterium</taxon>
    </lineage>
</organism>
<protein>
    <submittedName>
        <fullName evidence="2">Uncharacterized protein</fullName>
    </submittedName>
</protein>
<accession>A0A086AHN1</accession>
<keyword evidence="1" id="KW-0732">Signal</keyword>
<dbReference type="EMBL" id="JPRJ01000051">
    <property type="protein sequence ID" value="KFF16195.1"/>
    <property type="molecule type" value="Genomic_DNA"/>
</dbReference>